<dbReference type="GeneID" id="9473613"/>
<name>D0P4M9_PHYIT</name>
<evidence type="ECO:0000256" key="1">
    <source>
        <dbReference type="SAM" id="MobiDB-lite"/>
    </source>
</evidence>
<keyword evidence="3" id="KW-1185">Reference proteome</keyword>
<dbReference type="KEGG" id="pif:PITG_21850"/>
<dbReference type="EMBL" id="DS028744">
    <property type="protein sequence ID" value="EEY67739.1"/>
    <property type="molecule type" value="Genomic_DNA"/>
</dbReference>
<evidence type="ECO:0000313" key="3">
    <source>
        <dbReference type="Proteomes" id="UP000006643"/>
    </source>
</evidence>
<dbReference type="Proteomes" id="UP000006643">
    <property type="component" value="Unassembled WGS sequence"/>
</dbReference>
<proteinExistence type="predicted"/>
<feature type="region of interest" description="Disordered" evidence="1">
    <location>
        <begin position="1"/>
        <end position="37"/>
    </location>
</feature>
<reference evidence="3" key="1">
    <citation type="journal article" date="2009" name="Nature">
        <title>Genome sequence and analysis of the Irish potato famine pathogen Phytophthora infestans.</title>
        <authorList>
            <consortium name="The Broad Institute Genome Sequencing Platform"/>
            <person name="Haas B.J."/>
            <person name="Kamoun S."/>
            <person name="Zody M.C."/>
            <person name="Jiang R.H."/>
            <person name="Handsaker R.E."/>
            <person name="Cano L.M."/>
            <person name="Grabherr M."/>
            <person name="Kodira C.D."/>
            <person name="Raffaele S."/>
            <person name="Torto-Alalibo T."/>
            <person name="Bozkurt T.O."/>
            <person name="Ah-Fong A.M."/>
            <person name="Alvarado L."/>
            <person name="Anderson V.L."/>
            <person name="Armstrong M.R."/>
            <person name="Avrova A."/>
            <person name="Baxter L."/>
            <person name="Beynon J."/>
            <person name="Boevink P.C."/>
            <person name="Bollmann S.R."/>
            <person name="Bos J.I."/>
            <person name="Bulone V."/>
            <person name="Cai G."/>
            <person name="Cakir C."/>
            <person name="Carrington J.C."/>
            <person name="Chawner M."/>
            <person name="Conti L."/>
            <person name="Costanzo S."/>
            <person name="Ewan R."/>
            <person name="Fahlgren N."/>
            <person name="Fischbach M.A."/>
            <person name="Fugelstad J."/>
            <person name="Gilroy E.M."/>
            <person name="Gnerre S."/>
            <person name="Green P.J."/>
            <person name="Grenville-Briggs L.J."/>
            <person name="Griffith J."/>
            <person name="Grunwald N.J."/>
            <person name="Horn K."/>
            <person name="Horner N.R."/>
            <person name="Hu C.H."/>
            <person name="Huitema E."/>
            <person name="Jeong D.H."/>
            <person name="Jones A.M."/>
            <person name="Jones J.D."/>
            <person name="Jones R.W."/>
            <person name="Karlsson E.K."/>
            <person name="Kunjeti S.G."/>
            <person name="Lamour K."/>
            <person name="Liu Z."/>
            <person name="Ma L."/>
            <person name="Maclean D."/>
            <person name="Chibucos M.C."/>
            <person name="McDonald H."/>
            <person name="McWalters J."/>
            <person name="Meijer H.J."/>
            <person name="Morgan W."/>
            <person name="Morris P.F."/>
            <person name="Munro C.A."/>
            <person name="O'Neill K."/>
            <person name="Ospina-Giraldo M."/>
            <person name="Pinzon A."/>
            <person name="Pritchard L."/>
            <person name="Ramsahoye B."/>
            <person name="Ren Q."/>
            <person name="Restrepo S."/>
            <person name="Roy S."/>
            <person name="Sadanandom A."/>
            <person name="Savidor A."/>
            <person name="Schornack S."/>
            <person name="Schwartz D.C."/>
            <person name="Schumann U.D."/>
            <person name="Schwessinger B."/>
            <person name="Seyer L."/>
            <person name="Sharpe T."/>
            <person name="Silvar C."/>
            <person name="Song J."/>
            <person name="Studholme D.J."/>
            <person name="Sykes S."/>
            <person name="Thines M."/>
            <person name="van de Vondervoort P.J."/>
            <person name="Phuntumart V."/>
            <person name="Wawra S."/>
            <person name="Weide R."/>
            <person name="Win J."/>
            <person name="Young C."/>
            <person name="Zhou S."/>
            <person name="Fry W."/>
            <person name="Meyers B.C."/>
            <person name="van West P."/>
            <person name="Ristaino J."/>
            <person name="Govers F."/>
            <person name="Birch P.R."/>
            <person name="Whisson S.C."/>
            <person name="Judelson H.S."/>
            <person name="Nusbaum C."/>
        </authorList>
    </citation>
    <scope>NUCLEOTIDE SEQUENCE [LARGE SCALE GENOMIC DNA]</scope>
    <source>
        <strain evidence="3">T30-4</strain>
    </source>
</reference>
<dbReference type="VEuPathDB" id="FungiDB:PITG_21850"/>
<dbReference type="HOGENOM" id="CLU_2228457_0_0_1"/>
<dbReference type="RefSeq" id="XP_002996921.1">
    <property type="nucleotide sequence ID" value="XM_002996875.1"/>
</dbReference>
<organism evidence="2 3">
    <name type="scientific">Phytophthora infestans (strain T30-4)</name>
    <name type="common">Potato late blight agent</name>
    <dbReference type="NCBI Taxonomy" id="403677"/>
    <lineage>
        <taxon>Eukaryota</taxon>
        <taxon>Sar</taxon>
        <taxon>Stramenopiles</taxon>
        <taxon>Oomycota</taxon>
        <taxon>Peronosporomycetes</taxon>
        <taxon>Peronosporales</taxon>
        <taxon>Peronosporaceae</taxon>
        <taxon>Phytophthora</taxon>
    </lineage>
</organism>
<sequence length="106" mass="11372">MAPPNGTPPFARSGRELGRRVRASCPRGRRRLSRPSSMVMRVDRYAPPPSIAAFFTGPAENPILLALKIKSGQFAALHSLRVHPELAMQPANTSASAHALAQPAHA</sequence>
<gene>
    <name evidence="2" type="ORF">PITG_21850</name>
</gene>
<evidence type="ECO:0000313" key="2">
    <source>
        <dbReference type="EMBL" id="EEY67739.1"/>
    </source>
</evidence>
<accession>D0P4M9</accession>
<dbReference type="AlphaFoldDB" id="D0P4M9"/>
<dbReference type="InParanoid" id="D0P4M9"/>
<protein>
    <submittedName>
        <fullName evidence="2">Uncharacterized protein</fullName>
    </submittedName>
</protein>